<keyword evidence="3" id="KW-1185">Reference proteome</keyword>
<comment type="caution">
    <text evidence="2">The sequence shown here is derived from an EMBL/GenBank/DDBJ whole genome shotgun (WGS) entry which is preliminary data.</text>
</comment>
<keyword evidence="1" id="KW-0732">Signal</keyword>
<evidence type="ECO:0000256" key="1">
    <source>
        <dbReference type="SAM" id="SignalP"/>
    </source>
</evidence>
<feature type="chain" id="PRO_5035151929" description="Attacin C-terminal domain-containing protein" evidence="1">
    <location>
        <begin position="23"/>
        <end position="118"/>
    </location>
</feature>
<dbReference type="EMBL" id="CAJVCH010175909">
    <property type="protein sequence ID" value="CAG7729251.1"/>
    <property type="molecule type" value="Genomic_DNA"/>
</dbReference>
<name>A0A8J2KPL6_9HEXA</name>
<evidence type="ECO:0008006" key="4">
    <source>
        <dbReference type="Google" id="ProtNLM"/>
    </source>
</evidence>
<evidence type="ECO:0000313" key="2">
    <source>
        <dbReference type="EMBL" id="CAG7729251.1"/>
    </source>
</evidence>
<reference evidence="2" key="1">
    <citation type="submission" date="2021-06" db="EMBL/GenBank/DDBJ databases">
        <authorList>
            <person name="Hodson N. C."/>
            <person name="Mongue J. A."/>
            <person name="Jaron S. K."/>
        </authorList>
    </citation>
    <scope>NUCLEOTIDE SEQUENCE</scope>
</reference>
<evidence type="ECO:0000313" key="3">
    <source>
        <dbReference type="Proteomes" id="UP000708208"/>
    </source>
</evidence>
<dbReference type="AlphaFoldDB" id="A0A8J2KPL6"/>
<accession>A0A8J2KPL6</accession>
<dbReference type="OrthoDB" id="8117451at2759"/>
<dbReference type="Proteomes" id="UP000708208">
    <property type="component" value="Unassembled WGS sequence"/>
</dbReference>
<feature type="signal peptide" evidence="1">
    <location>
        <begin position="1"/>
        <end position="22"/>
    </location>
</feature>
<organism evidence="2 3">
    <name type="scientific">Allacma fusca</name>
    <dbReference type="NCBI Taxonomy" id="39272"/>
    <lineage>
        <taxon>Eukaryota</taxon>
        <taxon>Metazoa</taxon>
        <taxon>Ecdysozoa</taxon>
        <taxon>Arthropoda</taxon>
        <taxon>Hexapoda</taxon>
        <taxon>Collembola</taxon>
        <taxon>Symphypleona</taxon>
        <taxon>Sminthuridae</taxon>
        <taxon>Allacma</taxon>
    </lineage>
</organism>
<sequence>MTSKGSIFVIILVLCCLACVYCQVGELAQQAAQNAAASGDKFNFNANVNPQFTNGKNWNVASSIQAGSNFYRSKDIRHSLGAGLAATHNFGRHHGRHFNTRPNFGAALIYNYKFGKRR</sequence>
<gene>
    <name evidence="2" type="ORF">AFUS01_LOCUS17981</name>
</gene>
<protein>
    <recommendedName>
        <fullName evidence="4">Attacin C-terminal domain-containing protein</fullName>
    </recommendedName>
</protein>
<proteinExistence type="predicted"/>